<keyword evidence="6" id="KW-0597">Phosphoprotein</keyword>
<dbReference type="PROSITE" id="PS50011">
    <property type="entry name" value="PROTEIN_KINASE_DOM"/>
    <property type="match status" value="1"/>
</dbReference>
<dbReference type="FunFam" id="3.30.200.20:FF:000049">
    <property type="entry name" value="cyclin-dependent kinase-like 1 isoform X1"/>
    <property type="match status" value="1"/>
</dbReference>
<keyword evidence="8 14" id="KW-0547">Nucleotide-binding</keyword>
<keyword evidence="17" id="KW-1185">Reference proteome</keyword>
<organism evidence="17 18">
    <name type="scientific">Camelus bactrianus</name>
    <name type="common">Bactrian camel</name>
    <dbReference type="NCBI Taxonomy" id="9837"/>
    <lineage>
        <taxon>Eukaryota</taxon>
        <taxon>Metazoa</taxon>
        <taxon>Chordata</taxon>
        <taxon>Craniata</taxon>
        <taxon>Vertebrata</taxon>
        <taxon>Euteleostomi</taxon>
        <taxon>Mammalia</taxon>
        <taxon>Eutheria</taxon>
        <taxon>Laurasiatheria</taxon>
        <taxon>Artiodactyla</taxon>
        <taxon>Tylopoda</taxon>
        <taxon>Camelidae</taxon>
        <taxon>Camelus</taxon>
    </lineage>
</organism>
<dbReference type="GO" id="GO:0005524">
    <property type="term" value="F:ATP binding"/>
    <property type="evidence" value="ECO:0007669"/>
    <property type="project" value="UniProtKB-UniRule"/>
</dbReference>
<dbReference type="AlphaFoldDB" id="A0A9W3H9K9"/>
<dbReference type="Proteomes" id="UP001732780">
    <property type="component" value="Chromosome 3"/>
</dbReference>
<dbReference type="RefSeq" id="XP_045363875.2">
    <property type="nucleotide sequence ID" value="XM_045507919.2"/>
</dbReference>
<feature type="binding site" evidence="14">
    <location>
        <position position="33"/>
    </location>
    <ligand>
        <name>ATP</name>
        <dbReference type="ChEBI" id="CHEBI:30616"/>
    </ligand>
</feature>
<dbReference type="RefSeq" id="XP_045363874.2">
    <property type="nucleotide sequence ID" value="XM_045507918.2"/>
</dbReference>
<dbReference type="Pfam" id="PF00069">
    <property type="entry name" value="Pkinase"/>
    <property type="match status" value="1"/>
</dbReference>
<feature type="domain" description="Protein kinase" evidence="16">
    <location>
        <begin position="4"/>
        <end position="286"/>
    </location>
</feature>
<dbReference type="Gene3D" id="1.10.510.10">
    <property type="entry name" value="Transferase(Phosphotransferase) domain 1"/>
    <property type="match status" value="1"/>
</dbReference>
<evidence type="ECO:0000256" key="3">
    <source>
        <dbReference type="ARBA" id="ARBA00012425"/>
    </source>
</evidence>
<evidence type="ECO:0000256" key="10">
    <source>
        <dbReference type="ARBA" id="ARBA00022840"/>
    </source>
</evidence>
<dbReference type="PROSITE" id="PS00107">
    <property type="entry name" value="PROTEIN_KINASE_ATP"/>
    <property type="match status" value="1"/>
</dbReference>
<evidence type="ECO:0000256" key="15">
    <source>
        <dbReference type="SAM" id="MobiDB-lite"/>
    </source>
</evidence>
<dbReference type="InterPro" id="IPR008271">
    <property type="entry name" value="Ser/Thr_kinase_AS"/>
</dbReference>
<evidence type="ECO:0000313" key="18">
    <source>
        <dbReference type="RefSeq" id="XP_045363874.2"/>
    </source>
</evidence>
<keyword evidence="10 14" id="KW-0067">ATP-binding</keyword>
<accession>A0A9W3H9K9</accession>
<dbReference type="PANTHER" id="PTHR24056:SF177">
    <property type="entry name" value="CYCLIN-DEPENDENT KINASE-LIKE 3"/>
    <property type="match status" value="1"/>
</dbReference>
<keyword evidence="7" id="KW-0808">Transferase</keyword>
<evidence type="ECO:0000256" key="14">
    <source>
        <dbReference type="PROSITE-ProRule" id="PRU10141"/>
    </source>
</evidence>
<dbReference type="GO" id="GO:0005634">
    <property type="term" value="C:nucleus"/>
    <property type="evidence" value="ECO:0007669"/>
    <property type="project" value="TreeGrafter"/>
</dbReference>
<gene>
    <name evidence="18 19" type="primary">CDKL3</name>
</gene>
<comment type="subcellular location">
    <subcellularLocation>
        <location evidence="1">Cytoplasm</location>
    </subcellularLocation>
</comment>
<sequence>MEMYETLGKVGEGSYGTVMKCKHKDTGQIVAIKIFYEKPEKSVNKIAAREIKFLKQFHHENLVNLIEVFRQKRKIHVVFEFIDHTVLDELQHYCHGLESKRLRKYLFQILRAIEYLHNNNIIHRDIKPENILVSQSGITKLCDFGFARTLAAPGDVYTDYVATRWYRAPELVLKDTSYGKPVDIWALGCMIIEMATGNPYLPSSSDLDLLHKIVLKVGNLTPHLQSIFSKSPIFTGVVLPQVQHPKSPRKKYPKLNGLLADIVHACLQIDPAERISSTDLLHHEYFTRDGFIEKFIPELRAKILQEAKVNSFIKPKENFKENGFKKDERKIIYTDTLLSTSVWGKEMEKEKKPKDIKVRVIKVKGGKGAILEPKKTQCEGRHCQQDAAEIAHTRLVISEPPNPVNPSTNSLGIKDDPHAGGSMMMPPINLTSSNLMASNPSSNLSHSNSRLTERANKRHTSQFIGQVMSNSRHEDTGPTQNQMEKGVFNERTGQSDQMANGNKRKLNFSRSDRKEFHFPELPFTIQSKEMKGMEGWRWPL</sequence>
<comment type="similarity">
    <text evidence="2">Belongs to the protein kinase superfamily. CMGC Ser/Thr protein kinase family. CDC2/CDKX subfamily.</text>
</comment>
<comment type="catalytic activity">
    <reaction evidence="11">
        <text>L-threonyl-[protein] + ATP = O-phospho-L-threonyl-[protein] + ADP + H(+)</text>
        <dbReference type="Rhea" id="RHEA:46608"/>
        <dbReference type="Rhea" id="RHEA-COMP:11060"/>
        <dbReference type="Rhea" id="RHEA-COMP:11605"/>
        <dbReference type="ChEBI" id="CHEBI:15378"/>
        <dbReference type="ChEBI" id="CHEBI:30013"/>
        <dbReference type="ChEBI" id="CHEBI:30616"/>
        <dbReference type="ChEBI" id="CHEBI:61977"/>
        <dbReference type="ChEBI" id="CHEBI:456216"/>
        <dbReference type="EC" id="2.7.11.22"/>
    </reaction>
</comment>
<evidence type="ECO:0000256" key="6">
    <source>
        <dbReference type="ARBA" id="ARBA00022553"/>
    </source>
</evidence>
<name>A0A9W3H9K9_CAMBA</name>
<dbReference type="SUPFAM" id="SSF56112">
    <property type="entry name" value="Protein kinase-like (PK-like)"/>
    <property type="match status" value="1"/>
</dbReference>
<dbReference type="Gene3D" id="3.30.200.20">
    <property type="entry name" value="Phosphorylase Kinase, domain 1"/>
    <property type="match status" value="1"/>
</dbReference>
<dbReference type="GO" id="GO:0004693">
    <property type="term" value="F:cyclin-dependent protein serine/threonine kinase activity"/>
    <property type="evidence" value="ECO:0007669"/>
    <property type="project" value="UniProtKB-EC"/>
</dbReference>
<evidence type="ECO:0000259" key="16">
    <source>
        <dbReference type="PROSITE" id="PS50011"/>
    </source>
</evidence>
<keyword evidence="4" id="KW-0963">Cytoplasm</keyword>
<evidence type="ECO:0000313" key="19">
    <source>
        <dbReference type="RefSeq" id="XP_045363875.2"/>
    </source>
</evidence>
<evidence type="ECO:0000256" key="4">
    <source>
        <dbReference type="ARBA" id="ARBA00022490"/>
    </source>
</evidence>
<reference evidence="18 19" key="1">
    <citation type="submission" date="2025-08" db="UniProtKB">
        <authorList>
            <consortium name="RefSeq"/>
        </authorList>
    </citation>
    <scope>IDENTIFICATION</scope>
    <source>
        <tissue evidence="18 19">Blood</tissue>
    </source>
</reference>
<dbReference type="InterPro" id="IPR050108">
    <property type="entry name" value="CDK"/>
</dbReference>
<dbReference type="GO" id="GO:0097484">
    <property type="term" value="P:dendrite extension"/>
    <property type="evidence" value="ECO:0007669"/>
    <property type="project" value="TreeGrafter"/>
</dbReference>
<dbReference type="GO" id="GO:0050775">
    <property type="term" value="P:positive regulation of dendrite morphogenesis"/>
    <property type="evidence" value="ECO:0007669"/>
    <property type="project" value="TreeGrafter"/>
</dbReference>
<keyword evidence="9" id="KW-0418">Kinase</keyword>
<dbReference type="GO" id="GO:0030517">
    <property type="term" value="P:negative regulation of axon extension"/>
    <property type="evidence" value="ECO:0007669"/>
    <property type="project" value="TreeGrafter"/>
</dbReference>
<evidence type="ECO:0000256" key="9">
    <source>
        <dbReference type="ARBA" id="ARBA00022777"/>
    </source>
</evidence>
<dbReference type="InterPro" id="IPR011009">
    <property type="entry name" value="Kinase-like_dom_sf"/>
</dbReference>
<proteinExistence type="inferred from homology"/>
<feature type="region of interest" description="Disordered" evidence="15">
    <location>
        <begin position="437"/>
        <end position="458"/>
    </location>
</feature>
<evidence type="ECO:0000256" key="8">
    <source>
        <dbReference type="ARBA" id="ARBA00022741"/>
    </source>
</evidence>
<evidence type="ECO:0000256" key="1">
    <source>
        <dbReference type="ARBA" id="ARBA00004496"/>
    </source>
</evidence>
<dbReference type="CTD" id="51265"/>
<dbReference type="SMART" id="SM00220">
    <property type="entry name" value="S_TKc"/>
    <property type="match status" value="1"/>
</dbReference>
<evidence type="ECO:0000256" key="2">
    <source>
        <dbReference type="ARBA" id="ARBA00006485"/>
    </source>
</evidence>
<dbReference type="EC" id="2.7.11.22" evidence="3"/>
<dbReference type="GO" id="GO:0005737">
    <property type="term" value="C:cytoplasm"/>
    <property type="evidence" value="ECO:0007669"/>
    <property type="project" value="UniProtKB-SubCell"/>
</dbReference>
<keyword evidence="5" id="KW-0723">Serine/threonine-protein kinase</keyword>
<dbReference type="InterPro" id="IPR017441">
    <property type="entry name" value="Protein_kinase_ATP_BS"/>
</dbReference>
<evidence type="ECO:0000313" key="17">
    <source>
        <dbReference type="Proteomes" id="UP001732780"/>
    </source>
</evidence>
<dbReference type="PANTHER" id="PTHR24056">
    <property type="entry name" value="CELL DIVISION PROTEIN KINASE"/>
    <property type="match status" value="1"/>
</dbReference>
<evidence type="ECO:0000256" key="13">
    <source>
        <dbReference type="ARBA" id="ARBA00068081"/>
    </source>
</evidence>
<evidence type="ECO:0000256" key="11">
    <source>
        <dbReference type="ARBA" id="ARBA00047811"/>
    </source>
</evidence>
<evidence type="ECO:0000256" key="5">
    <source>
        <dbReference type="ARBA" id="ARBA00022527"/>
    </source>
</evidence>
<evidence type="ECO:0000256" key="7">
    <source>
        <dbReference type="ARBA" id="ARBA00022679"/>
    </source>
</evidence>
<evidence type="ECO:0000256" key="12">
    <source>
        <dbReference type="ARBA" id="ARBA00048367"/>
    </source>
</evidence>
<dbReference type="FunFam" id="1.10.510.10:FF:000370">
    <property type="entry name" value="cyclin-dependent kinase-like 3 isoform X2"/>
    <property type="match status" value="1"/>
</dbReference>
<protein>
    <recommendedName>
        <fullName evidence="13">Cyclin-dependent kinase-like 3</fullName>
        <ecNumber evidence="3">2.7.11.22</ecNumber>
    </recommendedName>
</protein>
<dbReference type="InterPro" id="IPR000719">
    <property type="entry name" value="Prot_kinase_dom"/>
</dbReference>
<comment type="catalytic activity">
    <reaction evidence="12">
        <text>L-seryl-[protein] + ATP = O-phospho-L-seryl-[protein] + ADP + H(+)</text>
        <dbReference type="Rhea" id="RHEA:17989"/>
        <dbReference type="Rhea" id="RHEA-COMP:9863"/>
        <dbReference type="Rhea" id="RHEA-COMP:11604"/>
        <dbReference type="ChEBI" id="CHEBI:15378"/>
        <dbReference type="ChEBI" id="CHEBI:29999"/>
        <dbReference type="ChEBI" id="CHEBI:30616"/>
        <dbReference type="ChEBI" id="CHEBI:83421"/>
        <dbReference type="ChEBI" id="CHEBI:456216"/>
        <dbReference type="EC" id="2.7.11.22"/>
    </reaction>
</comment>
<feature type="compositionally biased region" description="Low complexity" evidence="15">
    <location>
        <begin position="438"/>
        <end position="449"/>
    </location>
</feature>
<dbReference type="PROSITE" id="PS00108">
    <property type="entry name" value="PROTEIN_KINASE_ST"/>
    <property type="match status" value="1"/>
</dbReference>